<proteinExistence type="inferred from homology"/>
<accession>Q2LT26</accession>
<dbReference type="InterPro" id="IPR007809">
    <property type="entry name" value="FlgN-like"/>
</dbReference>
<evidence type="ECO:0000256" key="1">
    <source>
        <dbReference type="ARBA" id="ARBA00002397"/>
    </source>
</evidence>
<dbReference type="RefSeq" id="WP_011417265.1">
    <property type="nucleotide sequence ID" value="NC_007759.1"/>
</dbReference>
<dbReference type="Gene3D" id="1.20.58.300">
    <property type="entry name" value="FlgN-like"/>
    <property type="match status" value="1"/>
</dbReference>
<dbReference type="STRING" id="56780.SYN_02813"/>
<dbReference type="AlphaFoldDB" id="Q2LT26"/>
<evidence type="ECO:0000313" key="4">
    <source>
        <dbReference type="EMBL" id="ABC77236.1"/>
    </source>
</evidence>
<dbReference type="InParanoid" id="Q2LT26"/>
<reference evidence="4 5" key="1">
    <citation type="journal article" date="2007" name="Proc. Natl. Acad. Sci. U.S.A.">
        <title>The genome of Syntrophus aciditrophicus: life at the thermodynamic limit of microbial growth.</title>
        <authorList>
            <person name="McInerney M.J."/>
            <person name="Rohlin L."/>
            <person name="Mouttaki H."/>
            <person name="Kim U."/>
            <person name="Krupp R.S."/>
            <person name="Rios-Hernandez L."/>
            <person name="Sieber J."/>
            <person name="Struchtemeyer C.G."/>
            <person name="Bhattacharyya A."/>
            <person name="Campbell J.W."/>
            <person name="Gunsalus R.P."/>
        </authorList>
    </citation>
    <scope>NUCLEOTIDE SEQUENCE [LARGE SCALE GENOMIC DNA]</scope>
    <source>
        <strain evidence="4 5">SB</strain>
    </source>
</reference>
<evidence type="ECO:0000313" key="5">
    <source>
        <dbReference type="Proteomes" id="UP000001933"/>
    </source>
</evidence>
<dbReference type="SUPFAM" id="SSF140566">
    <property type="entry name" value="FlgN-like"/>
    <property type="match status" value="1"/>
</dbReference>
<keyword evidence="5" id="KW-1185">Reference proteome</keyword>
<dbReference type="Proteomes" id="UP000001933">
    <property type="component" value="Chromosome"/>
</dbReference>
<dbReference type="Pfam" id="PF05130">
    <property type="entry name" value="FlgN"/>
    <property type="match status" value="1"/>
</dbReference>
<evidence type="ECO:0000256" key="2">
    <source>
        <dbReference type="ARBA" id="ARBA00007703"/>
    </source>
</evidence>
<dbReference type="KEGG" id="sat:SYN_02813"/>
<keyword evidence="3" id="KW-1005">Bacterial flagellum biogenesis</keyword>
<gene>
    <name evidence="4" type="ORF">SYN_02813</name>
</gene>
<dbReference type="OrthoDB" id="9852028at2"/>
<name>Q2LT26_SYNAS</name>
<evidence type="ECO:0000256" key="3">
    <source>
        <dbReference type="ARBA" id="ARBA00022795"/>
    </source>
</evidence>
<dbReference type="EMBL" id="CP000252">
    <property type="protein sequence ID" value="ABC77236.1"/>
    <property type="molecule type" value="Genomic_DNA"/>
</dbReference>
<dbReference type="GO" id="GO:0044780">
    <property type="term" value="P:bacterial-type flagellum assembly"/>
    <property type="evidence" value="ECO:0007669"/>
    <property type="project" value="InterPro"/>
</dbReference>
<protein>
    <submittedName>
        <fullName evidence="4">Hypothetical cytosolic protein</fullName>
    </submittedName>
</protein>
<comment type="function">
    <text evidence="1">Required for the efficient initiation of filament assembly.</text>
</comment>
<sequence>MQNSSWIFWGDRYPAFVLLPYSDQKLYTLGLILKTEDKSSFSEYSTREFRFLVEYLLNNLHKEMHVYGELFELIKKEREIIRKPSIEALNNSNTQKKTCLFKAAILRRNREETIKKFKKILSFDSRNELTLSQIASYAEKNFKHQLLGSCEKLSSLIHSIKNYNEMNKNLLQDSISCTRSTISFIQQLIYSSINYMPSGELNRTLPNGRLLNKKG</sequence>
<dbReference type="HOGENOM" id="CLU_1282673_0_0_7"/>
<dbReference type="InterPro" id="IPR036679">
    <property type="entry name" value="FlgN-like_sf"/>
</dbReference>
<organism evidence="4 5">
    <name type="scientific">Syntrophus aciditrophicus (strain SB)</name>
    <dbReference type="NCBI Taxonomy" id="56780"/>
    <lineage>
        <taxon>Bacteria</taxon>
        <taxon>Pseudomonadati</taxon>
        <taxon>Thermodesulfobacteriota</taxon>
        <taxon>Syntrophia</taxon>
        <taxon>Syntrophales</taxon>
        <taxon>Syntrophaceae</taxon>
        <taxon>Syntrophus</taxon>
    </lineage>
</organism>
<comment type="similarity">
    <text evidence="2">Belongs to the FlgN family.</text>
</comment>